<proteinExistence type="predicted"/>
<comment type="caution">
    <text evidence="2">The sequence shown here is derived from an EMBL/GenBank/DDBJ whole genome shotgun (WGS) entry which is preliminary data.</text>
</comment>
<dbReference type="InterPro" id="IPR043826">
    <property type="entry name" value="DUF5803"/>
</dbReference>
<gene>
    <name evidence="2" type="ORF">ASZ90_012481</name>
</gene>
<feature type="transmembrane region" description="Helical" evidence="1">
    <location>
        <begin position="231"/>
        <end position="252"/>
    </location>
</feature>
<organism evidence="2">
    <name type="scientific">hydrocarbon metagenome</name>
    <dbReference type="NCBI Taxonomy" id="938273"/>
    <lineage>
        <taxon>unclassified sequences</taxon>
        <taxon>metagenomes</taxon>
        <taxon>ecological metagenomes</taxon>
    </lineage>
</organism>
<dbReference type="AlphaFoldDB" id="A0A0W8FAM9"/>
<evidence type="ECO:0000313" key="2">
    <source>
        <dbReference type="EMBL" id="KUG17838.1"/>
    </source>
</evidence>
<protein>
    <submittedName>
        <fullName evidence="2">Uncharacterized protein</fullName>
    </submittedName>
</protein>
<accession>A0A0W8FAM9</accession>
<keyword evidence="1" id="KW-0812">Transmembrane</keyword>
<reference evidence="2" key="1">
    <citation type="journal article" date="2015" name="Proc. Natl. Acad. Sci. U.S.A.">
        <title>Networks of energetic and metabolic interactions define dynamics in microbial communities.</title>
        <authorList>
            <person name="Embree M."/>
            <person name="Liu J.K."/>
            <person name="Al-Bassam M.M."/>
            <person name="Zengler K."/>
        </authorList>
    </citation>
    <scope>NUCLEOTIDE SEQUENCE</scope>
</reference>
<name>A0A0W8FAM9_9ZZZZ</name>
<dbReference type="Pfam" id="PF19119">
    <property type="entry name" value="DUF5803"/>
    <property type="match status" value="1"/>
</dbReference>
<evidence type="ECO:0000256" key="1">
    <source>
        <dbReference type="SAM" id="Phobius"/>
    </source>
</evidence>
<keyword evidence="1" id="KW-0472">Membrane</keyword>
<dbReference type="EMBL" id="LNQE01001419">
    <property type="protein sequence ID" value="KUG17838.1"/>
    <property type="molecule type" value="Genomic_DNA"/>
</dbReference>
<sequence length="272" mass="29935">MTETTTEKSILLLIALMAAILSAPTSSAEIKGQTDGIHEGTADFDLSESINSTANSIALAGHNGSTIHNVTASMNGGADGEFSGTVYRLGELVTEVTVPVNASRLNLTLPEKVDNITLYDEAGRMVKINSSQSFWQGNYIYSLDFERHVEGRLVYNLTSQGQQFVISIRDKGPVRVILPEGYATGDRLLGIAWPPPDMIASAEKKSALTWYNTTKVSYIEVNYYRDNAREALAIIISILALAAIALLVEYYFSIRKLRSLRMEKEEESMKKN</sequence>
<keyword evidence="1" id="KW-1133">Transmembrane helix</keyword>